<dbReference type="Proteomes" id="UP000219688">
    <property type="component" value="Unassembled WGS sequence"/>
</dbReference>
<organism evidence="1 2">
    <name type="scientific">Ornithinimicrobium cerasi</name>
    <dbReference type="NCBI Taxonomy" id="2248773"/>
    <lineage>
        <taxon>Bacteria</taxon>
        <taxon>Bacillati</taxon>
        <taxon>Actinomycetota</taxon>
        <taxon>Actinomycetes</taxon>
        <taxon>Micrococcales</taxon>
        <taxon>Ornithinimicrobiaceae</taxon>
        <taxon>Ornithinimicrobium</taxon>
    </lineage>
</organism>
<reference evidence="2" key="1">
    <citation type="submission" date="2017-08" db="EMBL/GenBank/DDBJ databases">
        <authorList>
            <person name="Varghese N."/>
            <person name="Submissions S."/>
        </authorList>
    </citation>
    <scope>NUCLEOTIDE SEQUENCE [LARGE SCALE GENOMIC DNA]</scope>
    <source>
        <strain evidence="2">USBA17B2</strain>
    </source>
</reference>
<evidence type="ECO:0000313" key="1">
    <source>
        <dbReference type="EMBL" id="SOC52463.1"/>
    </source>
</evidence>
<dbReference type="RefSeq" id="WP_097186742.1">
    <property type="nucleotide sequence ID" value="NZ_OBQK01000001.1"/>
</dbReference>
<sequence length="187" mass="20239">MRWERLFEDLDAQVELLARQELAAEVVEHTRAERGQVQLGSRLAAAVGDGVRVKVAGLGWLPARVLDVGAGWLLLESEAAVAGRGRELLVPTEALLGIEGLGRVVDARRSAASRRFGLTHALRAVSRDRATVRVHDRSGDHVTGTIDRVLADHLDLTRHADDEARRAGAVRGTLSLPYAAVAAVRRL</sequence>
<protein>
    <submittedName>
        <fullName evidence="1">Uncharacterized protein</fullName>
    </submittedName>
</protein>
<dbReference type="EMBL" id="OBQK01000001">
    <property type="protein sequence ID" value="SOC52463.1"/>
    <property type="molecule type" value="Genomic_DNA"/>
</dbReference>
<name>A0A285VER3_9MICO</name>
<evidence type="ECO:0000313" key="2">
    <source>
        <dbReference type="Proteomes" id="UP000219688"/>
    </source>
</evidence>
<gene>
    <name evidence="1" type="ORF">SAMN05421879_101579</name>
</gene>
<keyword evidence="2" id="KW-1185">Reference proteome</keyword>
<dbReference type="AlphaFoldDB" id="A0A285VER3"/>
<proteinExistence type="predicted"/>
<accession>A0A285VER3</accession>